<dbReference type="Pfam" id="PF12706">
    <property type="entry name" value="Lactamase_B_2"/>
    <property type="match status" value="1"/>
</dbReference>
<keyword evidence="2" id="KW-0378">Hydrolase</keyword>
<keyword evidence="3" id="KW-1185">Reference proteome</keyword>
<proteinExistence type="predicted"/>
<feature type="domain" description="Metallo-beta-lactamase" evidence="1">
    <location>
        <begin position="47"/>
        <end position="241"/>
    </location>
</feature>
<dbReference type="Gene3D" id="3.60.15.10">
    <property type="entry name" value="Ribonuclease Z/Hydroxyacylglutathione hydrolase-like"/>
    <property type="match status" value="1"/>
</dbReference>
<protein>
    <submittedName>
        <fullName evidence="2">Phosphoribosyl 1,2-cyclic phosphodiesterase</fullName>
        <ecNumber evidence="2">3.1.4.55</ecNumber>
    </submittedName>
</protein>
<dbReference type="GO" id="GO:0103043">
    <property type="term" value="F:phosphoribosyl 1,2-cyclic phosphate phosphodiesterase activity"/>
    <property type="evidence" value="ECO:0007669"/>
    <property type="project" value="UniProtKB-EC"/>
</dbReference>
<dbReference type="OrthoDB" id="9800940at2"/>
<dbReference type="EMBL" id="CP036426">
    <property type="protein sequence ID" value="QDV36713.1"/>
    <property type="molecule type" value="Genomic_DNA"/>
</dbReference>
<accession>A0A518H796</accession>
<dbReference type="InterPro" id="IPR036866">
    <property type="entry name" value="RibonucZ/Hydroxyglut_hydro"/>
</dbReference>
<dbReference type="RefSeq" id="WP_145273425.1">
    <property type="nucleotide sequence ID" value="NZ_CP036426.1"/>
</dbReference>
<dbReference type="PANTHER" id="PTHR42663:SF6">
    <property type="entry name" value="HYDROLASE C777.06C-RELATED"/>
    <property type="match status" value="1"/>
</dbReference>
<dbReference type="AlphaFoldDB" id="A0A518H796"/>
<dbReference type="PANTHER" id="PTHR42663">
    <property type="entry name" value="HYDROLASE C777.06C-RELATED-RELATED"/>
    <property type="match status" value="1"/>
</dbReference>
<evidence type="ECO:0000313" key="2">
    <source>
        <dbReference type="EMBL" id="QDV36713.1"/>
    </source>
</evidence>
<dbReference type="SUPFAM" id="SSF56281">
    <property type="entry name" value="Metallo-hydrolase/oxidoreductase"/>
    <property type="match status" value="1"/>
</dbReference>
<dbReference type="KEGG" id="tpla:ElP_46420"/>
<dbReference type="SMART" id="SM00849">
    <property type="entry name" value="Lactamase_B"/>
    <property type="match status" value="1"/>
</dbReference>
<name>A0A518H796_9BACT</name>
<evidence type="ECO:0000313" key="3">
    <source>
        <dbReference type="Proteomes" id="UP000317835"/>
    </source>
</evidence>
<dbReference type="CDD" id="cd16279">
    <property type="entry name" value="metallo-hydrolase-like_MBL-fold"/>
    <property type="match status" value="1"/>
</dbReference>
<dbReference type="InterPro" id="IPR001279">
    <property type="entry name" value="Metallo-B-lactamas"/>
</dbReference>
<gene>
    <name evidence="2" type="primary">phnP</name>
    <name evidence="2" type="ORF">ElP_46420</name>
</gene>
<reference evidence="2 3" key="1">
    <citation type="submission" date="2019-02" db="EMBL/GenBank/DDBJ databases">
        <title>Deep-cultivation of Planctomycetes and their phenomic and genomic characterization uncovers novel biology.</title>
        <authorList>
            <person name="Wiegand S."/>
            <person name="Jogler M."/>
            <person name="Boedeker C."/>
            <person name="Pinto D."/>
            <person name="Vollmers J."/>
            <person name="Rivas-Marin E."/>
            <person name="Kohn T."/>
            <person name="Peeters S.H."/>
            <person name="Heuer A."/>
            <person name="Rast P."/>
            <person name="Oberbeckmann S."/>
            <person name="Bunk B."/>
            <person name="Jeske O."/>
            <person name="Meyerdierks A."/>
            <person name="Storesund J.E."/>
            <person name="Kallscheuer N."/>
            <person name="Luecker S."/>
            <person name="Lage O.M."/>
            <person name="Pohl T."/>
            <person name="Merkel B.J."/>
            <person name="Hornburger P."/>
            <person name="Mueller R.-W."/>
            <person name="Bruemmer F."/>
            <person name="Labrenz M."/>
            <person name="Spormann A.M."/>
            <person name="Op den Camp H."/>
            <person name="Overmann J."/>
            <person name="Amann R."/>
            <person name="Jetten M.S.M."/>
            <person name="Mascher T."/>
            <person name="Medema M.H."/>
            <person name="Devos D.P."/>
            <person name="Kaster A.-K."/>
            <person name="Ovreas L."/>
            <person name="Rohde M."/>
            <person name="Galperin M.Y."/>
            <person name="Jogler C."/>
        </authorList>
    </citation>
    <scope>NUCLEOTIDE SEQUENCE [LARGE SCALE GENOMIC DNA]</scope>
    <source>
        <strain evidence="2 3">ElP</strain>
    </source>
</reference>
<sequence>MEEPDPPAAEPAGRRLIVLGSGTSTGVPVLGCDCPVCRSDDPRNARTRPSVLVRLPGGDLLIDTTPELRLQLLREGIRGAHAILYTHAHADHLFGLDDARLFPRLTGGPVPIYCEDEVEQAIRRAFPYAFDERARRIPGGGVPQIEFRRIGPMEPFEALGQQILPIRLDHGRFRVLGFRIGGLAYCTDVSRIPDESWAALEGLDALILDALRPEPHPTHFCLDEALEAIDRLRPRRAYLTHLSHSYDHGPAEGRLPEGVSLAYDGLAIDF</sequence>
<evidence type="ECO:0000259" key="1">
    <source>
        <dbReference type="SMART" id="SM00849"/>
    </source>
</evidence>
<organism evidence="2 3">
    <name type="scientific">Tautonia plasticadhaerens</name>
    <dbReference type="NCBI Taxonomy" id="2527974"/>
    <lineage>
        <taxon>Bacteria</taxon>
        <taxon>Pseudomonadati</taxon>
        <taxon>Planctomycetota</taxon>
        <taxon>Planctomycetia</taxon>
        <taxon>Isosphaerales</taxon>
        <taxon>Isosphaeraceae</taxon>
        <taxon>Tautonia</taxon>
    </lineage>
</organism>
<dbReference type="Proteomes" id="UP000317835">
    <property type="component" value="Chromosome"/>
</dbReference>
<dbReference type="EC" id="3.1.4.55" evidence="2"/>